<keyword evidence="2" id="KW-1185">Reference proteome</keyword>
<reference evidence="1 2" key="1">
    <citation type="submission" date="2018-04" db="EMBL/GenBank/DDBJ databases">
        <title>Genomic Encyclopedia of Type Strains, Phase IV (KMG-IV): sequencing the most valuable type-strain genomes for metagenomic binning, comparative biology and taxonomic classification.</title>
        <authorList>
            <person name="Goeker M."/>
        </authorList>
    </citation>
    <scope>NUCLEOTIDE SEQUENCE [LARGE SCALE GENOMIC DNA]</scope>
    <source>
        <strain evidence="1 2">DSM 28520</strain>
    </source>
</reference>
<dbReference type="Proteomes" id="UP000245462">
    <property type="component" value="Unassembled WGS sequence"/>
</dbReference>
<name>A0A2U1FHM8_9PORP</name>
<organism evidence="1 2">
    <name type="scientific">Porphyromonas loveana</name>
    <dbReference type="NCBI Taxonomy" id="1884669"/>
    <lineage>
        <taxon>Bacteria</taxon>
        <taxon>Pseudomonadati</taxon>
        <taxon>Bacteroidota</taxon>
        <taxon>Bacteroidia</taxon>
        <taxon>Bacteroidales</taxon>
        <taxon>Porphyromonadaceae</taxon>
        <taxon>Porphyromonas</taxon>
    </lineage>
</organism>
<gene>
    <name evidence="1" type="ORF">C7382_106133</name>
</gene>
<comment type="caution">
    <text evidence="1">The sequence shown here is derived from an EMBL/GenBank/DDBJ whole genome shotgun (WGS) entry which is preliminary data.</text>
</comment>
<evidence type="ECO:0000313" key="1">
    <source>
        <dbReference type="EMBL" id="PVZ11668.1"/>
    </source>
</evidence>
<protein>
    <submittedName>
        <fullName evidence="1">Uncharacterized protein</fullName>
    </submittedName>
</protein>
<dbReference type="EMBL" id="QEKY01000006">
    <property type="protein sequence ID" value="PVZ11668.1"/>
    <property type="molecule type" value="Genomic_DNA"/>
</dbReference>
<dbReference type="AlphaFoldDB" id="A0A2U1FHM8"/>
<proteinExistence type="predicted"/>
<evidence type="ECO:0000313" key="2">
    <source>
        <dbReference type="Proteomes" id="UP000245462"/>
    </source>
</evidence>
<accession>A0A2U1FHM8</accession>
<sequence length="32" mass="3705">MKVPVWPLYCFGQELKDGERQWTGAMGCFAKQ</sequence>